<organism evidence="2 3">
    <name type="scientific">Xylaria multiplex</name>
    <dbReference type="NCBI Taxonomy" id="323545"/>
    <lineage>
        <taxon>Eukaryota</taxon>
        <taxon>Fungi</taxon>
        <taxon>Dikarya</taxon>
        <taxon>Ascomycota</taxon>
        <taxon>Pezizomycotina</taxon>
        <taxon>Sordariomycetes</taxon>
        <taxon>Xylariomycetidae</taxon>
        <taxon>Xylariales</taxon>
        <taxon>Xylariaceae</taxon>
        <taxon>Xylaria</taxon>
    </lineage>
</organism>
<keyword evidence="3" id="KW-1185">Reference proteome</keyword>
<feature type="chain" id="PRO_5028806166" evidence="1">
    <location>
        <begin position="21"/>
        <end position="134"/>
    </location>
</feature>
<protein>
    <submittedName>
        <fullName evidence="2">Uncharacterized protein</fullName>
    </submittedName>
</protein>
<feature type="signal peptide" evidence="1">
    <location>
        <begin position="1"/>
        <end position="20"/>
    </location>
</feature>
<dbReference type="EMBL" id="WUBL01000012">
    <property type="protein sequence ID" value="KAF2971590.1"/>
    <property type="molecule type" value="Genomic_DNA"/>
</dbReference>
<dbReference type="Proteomes" id="UP000481858">
    <property type="component" value="Unassembled WGS sequence"/>
</dbReference>
<sequence length="134" mass="14049">MLAKLCTPAAMAFAILAVSATPLDTPPASNGTVGQQSLFHWRFYDNYGCNHLSSPSDTWPVINTPAPEGEAGVCYSAPEGVNWNRVEIMDISFPSAGSLGIQTFCHINCAGSATGKQQNTNCAVPVNNCAIGSL</sequence>
<name>A0A7C8MU47_9PEZI</name>
<accession>A0A7C8MU47</accession>
<reference evidence="2 3" key="1">
    <citation type="submission" date="2019-12" db="EMBL/GenBank/DDBJ databases">
        <title>Draft genome sequence of the ascomycete Xylaria multiplex DSM 110363.</title>
        <authorList>
            <person name="Buettner E."/>
            <person name="Kellner H."/>
        </authorList>
    </citation>
    <scope>NUCLEOTIDE SEQUENCE [LARGE SCALE GENOMIC DNA]</scope>
    <source>
        <strain evidence="2 3">DSM 110363</strain>
    </source>
</reference>
<proteinExistence type="predicted"/>
<evidence type="ECO:0000313" key="2">
    <source>
        <dbReference type="EMBL" id="KAF2971590.1"/>
    </source>
</evidence>
<keyword evidence="1" id="KW-0732">Signal</keyword>
<evidence type="ECO:0000313" key="3">
    <source>
        <dbReference type="Proteomes" id="UP000481858"/>
    </source>
</evidence>
<dbReference type="InParanoid" id="A0A7C8MU47"/>
<dbReference type="AlphaFoldDB" id="A0A7C8MU47"/>
<gene>
    <name evidence="2" type="ORF">GQX73_g1926</name>
</gene>
<comment type="caution">
    <text evidence="2">The sequence shown here is derived from an EMBL/GenBank/DDBJ whole genome shotgun (WGS) entry which is preliminary data.</text>
</comment>
<dbReference type="OrthoDB" id="4642857at2759"/>
<evidence type="ECO:0000256" key="1">
    <source>
        <dbReference type="SAM" id="SignalP"/>
    </source>
</evidence>